<keyword evidence="5 6" id="KW-0472">Membrane</keyword>
<dbReference type="GO" id="GO:0055085">
    <property type="term" value="P:transmembrane transport"/>
    <property type="evidence" value="ECO:0007669"/>
    <property type="project" value="TreeGrafter"/>
</dbReference>
<keyword evidence="4 6" id="KW-1133">Transmembrane helix</keyword>
<evidence type="ECO:0000256" key="6">
    <source>
        <dbReference type="SAM" id="Phobius"/>
    </source>
</evidence>
<dbReference type="Proteomes" id="UP000646053">
    <property type="component" value="Unassembled WGS sequence"/>
</dbReference>
<evidence type="ECO:0000256" key="3">
    <source>
        <dbReference type="ARBA" id="ARBA00022692"/>
    </source>
</evidence>
<accession>A0A8J7Z9C2</accession>
<evidence type="ECO:0000256" key="2">
    <source>
        <dbReference type="ARBA" id="ARBA00009773"/>
    </source>
</evidence>
<evidence type="ECO:0000313" key="7">
    <source>
        <dbReference type="EMBL" id="NDJ18823.1"/>
    </source>
</evidence>
<dbReference type="PANTHER" id="PTHR21716:SF66">
    <property type="entry name" value="TRANSPORT PROTEIN SLL0063-RELATED"/>
    <property type="match status" value="1"/>
</dbReference>
<evidence type="ECO:0000256" key="1">
    <source>
        <dbReference type="ARBA" id="ARBA00004141"/>
    </source>
</evidence>
<dbReference type="AlphaFoldDB" id="A0A8J7Z9C2"/>
<gene>
    <name evidence="7" type="ORF">GS601_16250</name>
</gene>
<feature type="transmembrane region" description="Helical" evidence="6">
    <location>
        <begin position="247"/>
        <end position="272"/>
    </location>
</feature>
<evidence type="ECO:0000256" key="4">
    <source>
        <dbReference type="ARBA" id="ARBA00022989"/>
    </source>
</evidence>
<dbReference type="PANTHER" id="PTHR21716">
    <property type="entry name" value="TRANSMEMBRANE PROTEIN"/>
    <property type="match status" value="1"/>
</dbReference>
<reference evidence="7" key="1">
    <citation type="submission" date="2019-12" db="EMBL/GenBank/DDBJ databases">
        <title>High-Quality draft genome sequences of three cyanobacteria isolated from the limestone walls of the Old Cathedral of Coimbra.</title>
        <authorList>
            <person name="Tiago I."/>
            <person name="Soares F."/>
            <person name="Portugal A."/>
        </authorList>
    </citation>
    <scope>NUCLEOTIDE SEQUENCE</scope>
    <source>
        <strain evidence="7">A</strain>
    </source>
</reference>
<dbReference type="PRINTS" id="PR01414">
    <property type="entry name" value="CCMBBIOGNSIS"/>
</dbReference>
<evidence type="ECO:0000313" key="8">
    <source>
        <dbReference type="Proteomes" id="UP000646053"/>
    </source>
</evidence>
<dbReference type="InterPro" id="IPR002549">
    <property type="entry name" value="AI-2E-like"/>
</dbReference>
<organism evidence="7 8">
    <name type="scientific">Myxacorys almedinensis A</name>
    <dbReference type="NCBI Taxonomy" id="2690445"/>
    <lineage>
        <taxon>Bacteria</taxon>
        <taxon>Bacillati</taxon>
        <taxon>Cyanobacteriota</taxon>
        <taxon>Cyanophyceae</taxon>
        <taxon>Leptolyngbyales</taxon>
        <taxon>Leptolyngbyaceae</taxon>
        <taxon>Myxacorys</taxon>
        <taxon>Myxacorys almedinensis</taxon>
    </lineage>
</organism>
<evidence type="ECO:0000256" key="5">
    <source>
        <dbReference type="ARBA" id="ARBA00023136"/>
    </source>
</evidence>
<proteinExistence type="inferred from homology"/>
<keyword evidence="3 6" id="KW-0812">Transmembrane</keyword>
<keyword evidence="8" id="KW-1185">Reference proteome</keyword>
<comment type="caution">
    <text evidence="7">The sequence shown here is derived from an EMBL/GenBank/DDBJ whole genome shotgun (WGS) entry which is preliminary data.</text>
</comment>
<name>A0A8J7Z9C2_9CYAN</name>
<dbReference type="Pfam" id="PF01594">
    <property type="entry name" value="AI-2E_transport"/>
    <property type="match status" value="1"/>
</dbReference>
<dbReference type="RefSeq" id="WP_162424349.1">
    <property type="nucleotide sequence ID" value="NZ_WVIE01000020.1"/>
</dbReference>
<feature type="transmembrane region" description="Helical" evidence="6">
    <location>
        <begin position="219"/>
        <end position="241"/>
    </location>
</feature>
<comment type="subcellular location">
    <subcellularLocation>
        <location evidence="1">Membrane</location>
        <topology evidence="1">Multi-pass membrane protein</topology>
    </subcellularLocation>
</comment>
<comment type="similarity">
    <text evidence="2">Belongs to the autoinducer-2 exporter (AI-2E) (TC 2.A.86) family.</text>
</comment>
<protein>
    <submittedName>
        <fullName evidence="7">AI-2E family transporter</fullName>
    </submittedName>
</protein>
<dbReference type="GO" id="GO:0016020">
    <property type="term" value="C:membrane"/>
    <property type="evidence" value="ECO:0007669"/>
    <property type="project" value="UniProtKB-SubCell"/>
</dbReference>
<feature type="transmembrane region" description="Helical" evidence="6">
    <location>
        <begin position="316"/>
        <end position="342"/>
    </location>
</feature>
<feature type="transmembrane region" description="Helical" evidence="6">
    <location>
        <begin position="161"/>
        <end position="186"/>
    </location>
</feature>
<dbReference type="EMBL" id="WVIE01000020">
    <property type="protein sequence ID" value="NDJ18823.1"/>
    <property type="molecule type" value="Genomic_DNA"/>
</dbReference>
<feature type="transmembrane region" description="Helical" evidence="6">
    <location>
        <begin position="78"/>
        <end position="102"/>
    </location>
</feature>
<feature type="transmembrane region" description="Helical" evidence="6">
    <location>
        <begin position="46"/>
        <end position="66"/>
    </location>
</feature>
<sequence>MPQRNRLLVWWESMSPMFRAIAGALFVPLVVLNVWAISSIFRYFNSLIVILVGASLLTFLLNYPVSYMQQHGATRGRAAIVVFLCAIAVLLGLGVTLVPLALQQAQQLVARLPEWIDSGQQQLILLNDQLEKAGFPISLDVLADQITNPIKFQLQRLAGDILGVAVVTVTSLLDVLLTLVLTFYLLQYSDRLWESLVEWLPPKIREPFTETIRLSFQNFFFGQLISSTCMGFVLTVTFLTMRVPFGLLFGLTIGTMALIPFGGSVGIAIVSVLVALRDIGLGVEVLIASLIVQQIIENLAAPRILGSVTGLNPVWVFLSILTGARVGGLLGVIVAVPTAVVIKSILVTLRLPHTPAVDVQGAESPVTIADANRTEDRQETPVS</sequence>